<dbReference type="STRING" id="28181.BEN30_07870"/>
<dbReference type="OrthoDB" id="9782583at2"/>
<evidence type="ECO:0000313" key="2">
    <source>
        <dbReference type="EMBL" id="OEJ67906.1"/>
    </source>
</evidence>
<dbReference type="RefSeq" id="WP_069957495.1">
    <property type="nucleotide sequence ID" value="NZ_MCGG01000018.1"/>
</dbReference>
<evidence type="ECO:0000313" key="3">
    <source>
        <dbReference type="Proteomes" id="UP000095347"/>
    </source>
</evidence>
<organism evidence="2 3">
    <name type="scientific">Magnetovibrio blakemorei</name>
    <dbReference type="NCBI Taxonomy" id="28181"/>
    <lineage>
        <taxon>Bacteria</taxon>
        <taxon>Pseudomonadati</taxon>
        <taxon>Pseudomonadota</taxon>
        <taxon>Alphaproteobacteria</taxon>
        <taxon>Rhodospirillales</taxon>
        <taxon>Magnetovibrionaceae</taxon>
        <taxon>Magnetovibrio</taxon>
    </lineage>
</organism>
<dbReference type="SUPFAM" id="SSF46565">
    <property type="entry name" value="Chaperone J-domain"/>
    <property type="match status" value="1"/>
</dbReference>
<gene>
    <name evidence="2" type="ORF">BEN30_07870</name>
</gene>
<feature type="domain" description="J" evidence="1">
    <location>
        <begin position="180"/>
        <end position="246"/>
    </location>
</feature>
<dbReference type="Pfam" id="PF05099">
    <property type="entry name" value="TerB"/>
    <property type="match status" value="1"/>
</dbReference>
<keyword evidence="3" id="KW-1185">Reference proteome</keyword>
<name>A0A1E5Q8W3_9PROT</name>
<accession>A0A1E5Q8W3</accession>
<dbReference type="CDD" id="cd06257">
    <property type="entry name" value="DnaJ"/>
    <property type="match status" value="1"/>
</dbReference>
<dbReference type="PROSITE" id="PS50076">
    <property type="entry name" value="DNAJ_2"/>
    <property type="match status" value="1"/>
</dbReference>
<dbReference type="Gene3D" id="1.10.287.110">
    <property type="entry name" value="DnaJ domain"/>
    <property type="match status" value="1"/>
</dbReference>
<dbReference type="Pfam" id="PF00226">
    <property type="entry name" value="DnaJ"/>
    <property type="match status" value="1"/>
</dbReference>
<dbReference type="Gene3D" id="1.10.3680.10">
    <property type="entry name" value="TerB-like"/>
    <property type="match status" value="1"/>
</dbReference>
<dbReference type="InterPro" id="IPR029024">
    <property type="entry name" value="TerB-like"/>
</dbReference>
<proteinExistence type="predicted"/>
<dbReference type="InterPro" id="IPR036869">
    <property type="entry name" value="J_dom_sf"/>
</dbReference>
<dbReference type="EMBL" id="MCGG01000018">
    <property type="protein sequence ID" value="OEJ67906.1"/>
    <property type="molecule type" value="Genomic_DNA"/>
</dbReference>
<dbReference type="CDD" id="cd07316">
    <property type="entry name" value="terB_like_DjlA"/>
    <property type="match status" value="1"/>
</dbReference>
<comment type="caution">
    <text evidence="2">The sequence shown here is derived from an EMBL/GenBank/DDBJ whole genome shotgun (WGS) entry which is preliminary data.</text>
</comment>
<dbReference type="InterPro" id="IPR007791">
    <property type="entry name" value="DjlA_N"/>
</dbReference>
<dbReference type="Proteomes" id="UP000095347">
    <property type="component" value="Unassembled WGS sequence"/>
</dbReference>
<protein>
    <submittedName>
        <fullName evidence="2">Molecular chaperone DjlA</fullName>
    </submittedName>
</protein>
<dbReference type="InterPro" id="IPR001623">
    <property type="entry name" value="DnaJ_domain"/>
</dbReference>
<dbReference type="InterPro" id="IPR050817">
    <property type="entry name" value="DjlA_DnaK_co-chaperone"/>
</dbReference>
<dbReference type="AlphaFoldDB" id="A0A1E5Q8W3"/>
<dbReference type="PRINTS" id="PR00625">
    <property type="entry name" value="JDOMAIN"/>
</dbReference>
<dbReference type="SMART" id="SM00271">
    <property type="entry name" value="DnaJ"/>
    <property type="match status" value="1"/>
</dbReference>
<dbReference type="SUPFAM" id="SSF158682">
    <property type="entry name" value="TerB-like"/>
    <property type="match status" value="1"/>
</dbReference>
<reference evidence="3" key="1">
    <citation type="submission" date="2016-07" db="EMBL/GenBank/DDBJ databases">
        <authorList>
            <person name="Florea S."/>
            <person name="Webb J.S."/>
            <person name="Jaromczyk J."/>
            <person name="Schardl C.L."/>
        </authorList>
    </citation>
    <scope>NUCLEOTIDE SEQUENCE [LARGE SCALE GENOMIC DNA]</scope>
    <source>
        <strain evidence="3">MV-1</strain>
    </source>
</reference>
<dbReference type="PANTHER" id="PTHR24074">
    <property type="entry name" value="CO-CHAPERONE PROTEIN DJLA"/>
    <property type="match status" value="1"/>
</dbReference>
<sequence>MSIWGKVLGGVAGFAFGGPLGALLGAVAGHAIDKAHGGSPALGRVSSAEQRQVAFTLAVIALGAKMAKADGQVTRDEVEAFKQLFHIPPDEMTNVAKIFDRAKASTAGYEMYAQQVANLFPHEPAVLEELLGGLFAIAKADGVVHPAEFAYLKHVSDIFGFSQHTFERITATHGDPSKADPYSVLGVEAGATDGEIKSAYRKLIVENHPDKLMAQGMPQEFIDLANDKMATINAAYDKIKKIRDLK</sequence>
<evidence type="ECO:0000259" key="1">
    <source>
        <dbReference type="PROSITE" id="PS50076"/>
    </source>
</evidence>